<feature type="domain" description="V-ATPase proteolipid subunit C-like" evidence="13">
    <location>
        <begin position="15"/>
        <end position="78"/>
    </location>
</feature>
<feature type="transmembrane region" description="Helical" evidence="12">
    <location>
        <begin position="12"/>
        <end position="37"/>
    </location>
</feature>
<accession>A0A1I4RK57</accession>
<keyword evidence="8 12" id="KW-0406">Ion transport</keyword>
<keyword evidence="10 12" id="KW-0472">Membrane</keyword>
<dbReference type="OrthoDB" id="5418476at2"/>
<evidence type="ECO:0000256" key="12">
    <source>
        <dbReference type="HAMAP-Rule" id="MF_01396"/>
    </source>
</evidence>
<dbReference type="GO" id="GO:0005886">
    <property type="term" value="C:plasma membrane"/>
    <property type="evidence" value="ECO:0007669"/>
    <property type="project" value="UniProtKB-SubCell"/>
</dbReference>
<dbReference type="HAMAP" id="MF_01396">
    <property type="entry name" value="ATP_synth_c_bact"/>
    <property type="match status" value="3"/>
</dbReference>
<evidence type="ECO:0000256" key="5">
    <source>
        <dbReference type="ARBA" id="ARBA00022692"/>
    </source>
</evidence>
<evidence type="ECO:0000256" key="10">
    <source>
        <dbReference type="ARBA" id="ARBA00023136"/>
    </source>
</evidence>
<evidence type="ECO:0000256" key="2">
    <source>
        <dbReference type="ARBA" id="ARBA00006704"/>
    </source>
</evidence>
<feature type="transmembrane region" description="Helical" evidence="12">
    <location>
        <begin position="167"/>
        <end position="187"/>
    </location>
</feature>
<comment type="function">
    <text evidence="12">F(1)F(0) ATP synthase produces ATP from ADP in the presence of a proton or sodium gradient. F-type ATPases consist of two structural domains, F(1) containing the extramembraneous catalytic core and F(0) containing the membrane proton channel, linked together by a central stalk and a peripheral stalk. During catalysis, ATP synthesis in the catalytic domain of F(1) is coupled via a rotary mechanism of the central stalk subunits to proton translocation.</text>
</comment>
<name>A0A1I4RK57_9BACT</name>
<evidence type="ECO:0000313" key="15">
    <source>
        <dbReference type="Proteomes" id="UP000199611"/>
    </source>
</evidence>
<keyword evidence="5 12" id="KW-0812">Transmembrane</keyword>
<dbReference type="STRING" id="39841.SAMN05660836_00649"/>
<evidence type="ECO:0000256" key="8">
    <source>
        <dbReference type="ARBA" id="ARBA00023065"/>
    </source>
</evidence>
<dbReference type="CDD" id="cd18121">
    <property type="entry name" value="ATP-synt_Fo_c"/>
    <property type="match status" value="2"/>
</dbReference>
<dbReference type="EMBL" id="FOUU01000001">
    <property type="protein sequence ID" value="SFM52310.1"/>
    <property type="molecule type" value="Genomic_DNA"/>
</dbReference>
<protein>
    <recommendedName>
        <fullName evidence="12">ATP synthase subunit c</fullName>
    </recommendedName>
    <alternativeName>
        <fullName evidence="12">ATP synthase F(0) sector subunit c</fullName>
    </alternativeName>
    <alternativeName>
        <fullName evidence="12">F-type ATPase subunit c</fullName>
        <shortName evidence="12">F-ATPase subunit c</shortName>
    </alternativeName>
    <alternativeName>
        <fullName evidence="12">Lipid-binding protein</fullName>
    </alternativeName>
</protein>
<keyword evidence="12" id="KW-1003">Cell membrane</keyword>
<evidence type="ECO:0000256" key="9">
    <source>
        <dbReference type="ARBA" id="ARBA00023121"/>
    </source>
</evidence>
<evidence type="ECO:0000256" key="7">
    <source>
        <dbReference type="ARBA" id="ARBA00022989"/>
    </source>
</evidence>
<dbReference type="AlphaFoldDB" id="A0A1I4RK57"/>
<comment type="similarity">
    <text evidence="2 12">Belongs to the ATPase C chain family.</text>
</comment>
<dbReference type="Pfam" id="PF00137">
    <property type="entry name" value="ATP-synt_C"/>
    <property type="match status" value="3"/>
</dbReference>
<keyword evidence="7 12" id="KW-1133">Transmembrane helix</keyword>
<gene>
    <name evidence="12" type="primary">atpE</name>
    <name evidence="14" type="ORF">SAMN05660836_00649</name>
</gene>
<dbReference type="Proteomes" id="UP000199611">
    <property type="component" value="Unassembled WGS sequence"/>
</dbReference>
<proteinExistence type="inferred from homology"/>
<feature type="transmembrane region" description="Helical" evidence="12">
    <location>
        <begin position="92"/>
        <end position="114"/>
    </location>
</feature>
<dbReference type="PRINTS" id="PR00124">
    <property type="entry name" value="ATPASEC"/>
</dbReference>
<dbReference type="GO" id="GO:0046933">
    <property type="term" value="F:proton-transporting ATP synthase activity, rotational mechanism"/>
    <property type="evidence" value="ECO:0007669"/>
    <property type="project" value="UniProtKB-UniRule"/>
</dbReference>
<keyword evidence="4 12" id="KW-0138">CF(0)</keyword>
<feature type="domain" description="V-ATPase proteolipid subunit C-like" evidence="13">
    <location>
        <begin position="176"/>
        <end position="239"/>
    </location>
</feature>
<evidence type="ECO:0000259" key="13">
    <source>
        <dbReference type="Pfam" id="PF00137"/>
    </source>
</evidence>
<comment type="function">
    <text evidence="12">Key component of the F(0) channel; it plays a direct role in translocation across the membrane. A homomeric c-ring of between 10-14 subunits forms the central stalk rotor element with the F(1) delta and epsilon subunits.</text>
</comment>
<dbReference type="SUPFAM" id="SSF81333">
    <property type="entry name" value="F1F0 ATP synthase subunit C"/>
    <property type="match status" value="3"/>
</dbReference>
<evidence type="ECO:0000256" key="1">
    <source>
        <dbReference type="ARBA" id="ARBA00004141"/>
    </source>
</evidence>
<dbReference type="GO" id="GO:0045259">
    <property type="term" value="C:proton-transporting ATP synthase complex"/>
    <property type="evidence" value="ECO:0007669"/>
    <property type="project" value="UniProtKB-KW"/>
</dbReference>
<evidence type="ECO:0000256" key="6">
    <source>
        <dbReference type="ARBA" id="ARBA00022781"/>
    </source>
</evidence>
<dbReference type="InterPro" id="IPR002379">
    <property type="entry name" value="ATPase_proteolipid_c-like_dom"/>
</dbReference>
<keyword evidence="15" id="KW-1185">Reference proteome</keyword>
<feature type="domain" description="V-ATPase proteolipid subunit C-like" evidence="13">
    <location>
        <begin position="95"/>
        <end position="158"/>
    </location>
</feature>
<dbReference type="InterPro" id="IPR035921">
    <property type="entry name" value="F/V-ATP_Csub_sf"/>
</dbReference>
<keyword evidence="11 12" id="KW-0066">ATP synthesis</keyword>
<dbReference type="GO" id="GO:0008289">
    <property type="term" value="F:lipid binding"/>
    <property type="evidence" value="ECO:0007669"/>
    <property type="project" value="UniProtKB-KW"/>
</dbReference>
<dbReference type="PANTHER" id="PTHR10031:SF0">
    <property type="entry name" value="ATPASE PROTEIN 9"/>
    <property type="match status" value="1"/>
</dbReference>
<dbReference type="RefSeq" id="WP_093393422.1">
    <property type="nucleotide sequence ID" value="NZ_FOUU01000001.1"/>
</dbReference>
<keyword evidence="6 12" id="KW-0375">Hydrogen ion transport</keyword>
<feature type="transmembrane region" description="Helical" evidence="12">
    <location>
        <begin position="223"/>
        <end position="243"/>
    </location>
</feature>
<reference evidence="14 15" key="1">
    <citation type="submission" date="2016-10" db="EMBL/GenBank/DDBJ databases">
        <authorList>
            <person name="de Groot N.N."/>
        </authorList>
    </citation>
    <scope>NUCLEOTIDE SEQUENCE [LARGE SCALE GENOMIC DNA]</scope>
    <source>
        <strain evidence="14 15">DSM 9990</strain>
    </source>
</reference>
<organism evidence="14 15">
    <name type="scientific">Thermodesulforhabdus norvegica</name>
    <dbReference type="NCBI Taxonomy" id="39841"/>
    <lineage>
        <taxon>Bacteria</taxon>
        <taxon>Pseudomonadati</taxon>
        <taxon>Thermodesulfobacteriota</taxon>
        <taxon>Syntrophobacteria</taxon>
        <taxon>Syntrophobacterales</taxon>
        <taxon>Thermodesulforhabdaceae</taxon>
        <taxon>Thermodesulforhabdus</taxon>
    </lineage>
</organism>
<dbReference type="InterPro" id="IPR000454">
    <property type="entry name" value="ATP_synth_F0_csu"/>
</dbReference>
<dbReference type="GO" id="GO:0033177">
    <property type="term" value="C:proton-transporting two-sector ATPase complex, proton-transporting domain"/>
    <property type="evidence" value="ECO:0007669"/>
    <property type="project" value="InterPro"/>
</dbReference>
<evidence type="ECO:0000256" key="4">
    <source>
        <dbReference type="ARBA" id="ARBA00022547"/>
    </source>
</evidence>
<evidence type="ECO:0000256" key="11">
    <source>
        <dbReference type="ARBA" id="ARBA00023310"/>
    </source>
</evidence>
<dbReference type="NCBIfam" id="TIGR01260">
    <property type="entry name" value="ATP_synt_c"/>
    <property type="match status" value="2"/>
</dbReference>
<comment type="subcellular location">
    <subcellularLocation>
        <location evidence="12">Cell membrane</location>
        <topology evidence="12">Multi-pass membrane protein</topology>
    </subcellularLocation>
    <subcellularLocation>
        <location evidence="1">Membrane</location>
        <topology evidence="1">Multi-pass membrane protein</topology>
    </subcellularLocation>
</comment>
<keyword evidence="3 12" id="KW-0813">Transport</keyword>
<evidence type="ECO:0000256" key="3">
    <source>
        <dbReference type="ARBA" id="ARBA00022448"/>
    </source>
</evidence>
<comment type="caution">
    <text evidence="12">Lacks conserved residue(s) required for the propagation of feature annotation.</text>
</comment>
<feature type="site" description="Reversibly protonated during proton transport" evidence="12">
    <location>
        <position position="65"/>
    </location>
</feature>
<keyword evidence="9 12" id="KW-0446">Lipid-binding</keyword>
<evidence type="ECO:0000313" key="14">
    <source>
        <dbReference type="EMBL" id="SFM52310.1"/>
    </source>
</evidence>
<dbReference type="PANTHER" id="PTHR10031">
    <property type="entry name" value="ATP SYNTHASE LIPID-BINDING PROTEIN, MITOCHONDRIAL"/>
    <property type="match status" value="1"/>
</dbReference>
<feature type="transmembrane region" description="Helical" evidence="12">
    <location>
        <begin position="134"/>
        <end position="160"/>
    </location>
</feature>
<dbReference type="InterPro" id="IPR005953">
    <property type="entry name" value="ATP_synth_csu_bac/chlpt"/>
</dbReference>
<feature type="transmembrane region" description="Helical" evidence="12">
    <location>
        <begin position="57"/>
        <end position="80"/>
    </location>
</feature>
<sequence length="244" mass="23913">MAWEQAEFVKAAAALGAGLSIGFGAIGAAIGEGYAAGEANSALSRRPRFSGNILTTMLVGQAVAESAGIFALVVAVLLMFLGTEGKPILSGWAFIGAGLSMGLSAIGAGIGSGFPTASACHGMVRQPAVSGNLMTLMLIGSGVAQSPAIYGMLVAFLLIFKSYGTAITLPAITSVVGAGIAAGAAGIGPGLGSGLAAGPAVESVARHPEVGPLMTRIMLVGQAVSQSTAVYGLVVALLLIIGVK</sequence>
<dbReference type="Gene3D" id="1.20.120.610">
    <property type="entry name" value="lithium bound rotor ring of v- atpase"/>
    <property type="match status" value="2"/>
</dbReference>